<evidence type="ECO:0000256" key="6">
    <source>
        <dbReference type="SAM" id="MobiDB-lite"/>
    </source>
</evidence>
<feature type="compositionally biased region" description="Basic and acidic residues" evidence="6">
    <location>
        <begin position="53"/>
        <end position="77"/>
    </location>
</feature>
<dbReference type="Proteomes" id="UP000018680">
    <property type="component" value="Chromosome"/>
</dbReference>
<feature type="domain" description="POTRA" evidence="8">
    <location>
        <begin position="121"/>
        <end position="185"/>
    </location>
</feature>
<dbReference type="eggNOG" id="COG1589">
    <property type="taxonomic scope" value="Bacteria"/>
</dbReference>
<evidence type="ECO:0000313" key="10">
    <source>
        <dbReference type="Proteomes" id="UP000018680"/>
    </source>
</evidence>
<evidence type="ECO:0000256" key="1">
    <source>
        <dbReference type="ARBA" id="ARBA00022475"/>
    </source>
</evidence>
<evidence type="ECO:0000313" key="9">
    <source>
        <dbReference type="EMBL" id="AHC14563.1"/>
    </source>
</evidence>
<dbReference type="KEGG" id="slr:L21SP2_1160"/>
<keyword evidence="3 7" id="KW-0812">Transmembrane</keyword>
<proteinExistence type="predicted"/>
<dbReference type="EMBL" id="CP006939">
    <property type="protein sequence ID" value="AHC14563.1"/>
    <property type="molecule type" value="Genomic_DNA"/>
</dbReference>
<evidence type="ECO:0000256" key="2">
    <source>
        <dbReference type="ARBA" id="ARBA00022618"/>
    </source>
</evidence>
<reference evidence="9 10" key="1">
    <citation type="journal article" date="2015" name="Stand. Genomic Sci.">
        <title>Complete genome sequence and description of Salinispira pacifica gen. nov., sp. nov., a novel spirochaete isolated form a hypersaline microbial mat.</title>
        <authorList>
            <person name="Ben Hania W."/>
            <person name="Joseph M."/>
            <person name="Schumann P."/>
            <person name="Bunk B."/>
            <person name="Fiebig A."/>
            <person name="Sproer C."/>
            <person name="Klenk H.P."/>
            <person name="Fardeau M.L."/>
            <person name="Spring S."/>
        </authorList>
    </citation>
    <scope>NUCLEOTIDE SEQUENCE [LARGE SCALE GENOMIC DNA]</scope>
    <source>
        <strain evidence="9 10">L21-RPul-D2</strain>
    </source>
</reference>
<evidence type="ECO:0000256" key="3">
    <source>
        <dbReference type="ARBA" id="ARBA00022692"/>
    </source>
</evidence>
<evidence type="ECO:0000256" key="5">
    <source>
        <dbReference type="ARBA" id="ARBA00023306"/>
    </source>
</evidence>
<dbReference type="STRING" id="1307761.L21SP2_1160"/>
<dbReference type="AlphaFoldDB" id="V5WFL2"/>
<keyword evidence="10" id="KW-1185">Reference proteome</keyword>
<keyword evidence="2 9" id="KW-0132">Cell division</keyword>
<keyword evidence="4 7" id="KW-1133">Transmembrane helix</keyword>
<dbReference type="Gene3D" id="3.10.20.310">
    <property type="entry name" value="membrane protein fhac"/>
    <property type="match status" value="1"/>
</dbReference>
<sequence>MADFLSDHSLWEHKHPGYGNAEYAKPGESPHPDYRYEKFGSRGFSTSGFTDESVHQTHLHNDGRKNGRGRTDSGRKDPGKKRPANPASLIRKTLNVLIILLVTILVLELVFHFVIAPGLELKHVQLDSDMDITMQEVEQAGGFSTGDLFYRLDESGIQSRLEALPEVLEAEVKRIFPDSLGVKLRQREELAIVMLQGDQGYVPAAVDSQGVIFRTGREIRNWELPVIHGVELENSSPGAQLNTPQQRMLQDVQNIMKESPQLLRAFSELRMDEVYPGIYEWVLIPVHMQVRLRAAAGLDGDTALFMLKTLDMMKDRGLEEIDEIDFRTGDVIYSNERGEYGLE</sequence>
<evidence type="ECO:0000256" key="4">
    <source>
        <dbReference type="ARBA" id="ARBA00022989"/>
    </source>
</evidence>
<evidence type="ECO:0000259" key="8">
    <source>
        <dbReference type="Pfam" id="PF08478"/>
    </source>
</evidence>
<keyword evidence="1" id="KW-1003">Cell membrane</keyword>
<feature type="transmembrane region" description="Helical" evidence="7">
    <location>
        <begin position="94"/>
        <end position="115"/>
    </location>
</feature>
<dbReference type="InterPro" id="IPR026579">
    <property type="entry name" value="FtsQ"/>
</dbReference>
<dbReference type="GO" id="GO:0090529">
    <property type="term" value="P:cell septum assembly"/>
    <property type="evidence" value="ECO:0007669"/>
    <property type="project" value="InterPro"/>
</dbReference>
<dbReference type="HOGENOM" id="CLU_069614_0_0_12"/>
<evidence type="ECO:0000256" key="7">
    <source>
        <dbReference type="SAM" id="Phobius"/>
    </source>
</evidence>
<organism evidence="9 10">
    <name type="scientific">Salinispira pacifica</name>
    <dbReference type="NCBI Taxonomy" id="1307761"/>
    <lineage>
        <taxon>Bacteria</taxon>
        <taxon>Pseudomonadati</taxon>
        <taxon>Spirochaetota</taxon>
        <taxon>Spirochaetia</taxon>
        <taxon>Spirochaetales</taxon>
        <taxon>Spirochaetaceae</taxon>
        <taxon>Salinispira</taxon>
    </lineage>
</organism>
<dbReference type="Pfam" id="PF08478">
    <property type="entry name" value="POTRA_1"/>
    <property type="match status" value="1"/>
</dbReference>
<dbReference type="RefSeq" id="WP_024267487.1">
    <property type="nucleotide sequence ID" value="NC_023035.1"/>
</dbReference>
<keyword evidence="7" id="KW-0472">Membrane</keyword>
<name>V5WFL2_9SPIO</name>
<feature type="region of interest" description="Disordered" evidence="6">
    <location>
        <begin position="53"/>
        <end position="86"/>
    </location>
</feature>
<dbReference type="PANTHER" id="PTHR35851">
    <property type="entry name" value="CELL DIVISION PROTEIN FTSQ"/>
    <property type="match status" value="1"/>
</dbReference>
<dbReference type="PANTHER" id="PTHR35851:SF1">
    <property type="entry name" value="CELL DIVISION PROTEIN FTSQ"/>
    <property type="match status" value="1"/>
</dbReference>
<dbReference type="InterPro" id="IPR013685">
    <property type="entry name" value="POTRA_FtsQ_type"/>
</dbReference>
<protein>
    <submittedName>
        <fullName evidence="9">Cell division protein FtsQ</fullName>
    </submittedName>
</protein>
<keyword evidence="5" id="KW-0131">Cell cycle</keyword>
<accession>V5WFL2</accession>
<gene>
    <name evidence="9" type="ORF">L21SP2_1160</name>
</gene>